<reference evidence="1" key="1">
    <citation type="submission" date="2020-11" db="EMBL/GenBank/DDBJ databases">
        <authorList>
            <consortium name="DOE Joint Genome Institute"/>
            <person name="Ahrendt S."/>
            <person name="Riley R."/>
            <person name="Andreopoulos W."/>
            <person name="Labutti K."/>
            <person name="Pangilinan J."/>
            <person name="Ruiz-Duenas F.J."/>
            <person name="Barrasa J.M."/>
            <person name="Sanchez-Garcia M."/>
            <person name="Camarero S."/>
            <person name="Miyauchi S."/>
            <person name="Serrano A."/>
            <person name="Linde D."/>
            <person name="Babiker R."/>
            <person name="Drula E."/>
            <person name="Ayuso-Fernandez I."/>
            <person name="Pacheco R."/>
            <person name="Padilla G."/>
            <person name="Ferreira P."/>
            <person name="Barriuso J."/>
            <person name="Kellner H."/>
            <person name="Castanera R."/>
            <person name="Alfaro M."/>
            <person name="Ramirez L."/>
            <person name="Pisabarro A.G."/>
            <person name="Kuo A."/>
            <person name="Tritt A."/>
            <person name="Lipzen A."/>
            <person name="He G."/>
            <person name="Yan M."/>
            <person name="Ng V."/>
            <person name="Cullen D."/>
            <person name="Martin F."/>
            <person name="Rosso M.-N."/>
            <person name="Henrissat B."/>
            <person name="Hibbett D."/>
            <person name="Martinez A.T."/>
            <person name="Grigoriev I.V."/>
        </authorList>
    </citation>
    <scope>NUCLEOTIDE SEQUENCE</scope>
    <source>
        <strain evidence="1">CIRM-BRFM 674</strain>
    </source>
</reference>
<accession>A0A9P6CN63</accession>
<comment type="caution">
    <text evidence="1">The sequence shown here is derived from an EMBL/GenBank/DDBJ whole genome shotgun (WGS) entry which is preliminary data.</text>
</comment>
<evidence type="ECO:0000313" key="1">
    <source>
        <dbReference type="EMBL" id="KAF9473136.1"/>
    </source>
</evidence>
<dbReference type="InterPro" id="IPR032675">
    <property type="entry name" value="LRR_dom_sf"/>
</dbReference>
<keyword evidence="2" id="KW-1185">Reference proteome</keyword>
<dbReference type="Gene3D" id="3.80.10.10">
    <property type="entry name" value="Ribonuclease Inhibitor"/>
    <property type="match status" value="1"/>
</dbReference>
<sequence>MDNAPLDIVETILDLLAQDDLYLRFTKVCSLVCQDFHAICKKRIFASIALNTPSSCTVVKPLPSNPRHIERGTTPQFVRLLQDSPDIGEYVHRLQYSIASNDLDNRTLIQTFQKVTRLRSFEIGSMEGISFDWSNNPLREWILHLLHLPTLEIFGVLDFFMQNFNLSDLAPCYRLESLNLNSVQIVPRSPCMFPISSIKLRALEIGYRAAGSTLVSLCGAKCADDTPFMDFTNLTHITVAMTGSPGFFGLAQCLLSRCDQLVQVHLRIDSQYCNFMLRGLTKMLAPSMSTLTHLTFFIAFGGLERGRLLRNISDELRQMNNKNIIEKIGIEVALANKFNADCSQAKQWAHLNDALGGSGWPNLREVAVTISIFARIVSEEHPGLADAVQSLPEMKLPRLLSRKLVSFKIAMRDD</sequence>
<evidence type="ECO:0008006" key="3">
    <source>
        <dbReference type="Google" id="ProtNLM"/>
    </source>
</evidence>
<dbReference type="SUPFAM" id="SSF52047">
    <property type="entry name" value="RNI-like"/>
    <property type="match status" value="1"/>
</dbReference>
<name>A0A9P6CN63_9AGAR</name>
<protein>
    <recommendedName>
        <fullName evidence="3">F-box domain-containing protein</fullName>
    </recommendedName>
</protein>
<proteinExistence type="predicted"/>
<organism evidence="1 2">
    <name type="scientific">Pholiota conissans</name>
    <dbReference type="NCBI Taxonomy" id="109636"/>
    <lineage>
        <taxon>Eukaryota</taxon>
        <taxon>Fungi</taxon>
        <taxon>Dikarya</taxon>
        <taxon>Basidiomycota</taxon>
        <taxon>Agaricomycotina</taxon>
        <taxon>Agaricomycetes</taxon>
        <taxon>Agaricomycetidae</taxon>
        <taxon>Agaricales</taxon>
        <taxon>Agaricineae</taxon>
        <taxon>Strophariaceae</taxon>
        <taxon>Pholiota</taxon>
    </lineage>
</organism>
<dbReference type="AlphaFoldDB" id="A0A9P6CN63"/>
<dbReference type="Proteomes" id="UP000807469">
    <property type="component" value="Unassembled WGS sequence"/>
</dbReference>
<dbReference type="OrthoDB" id="2745898at2759"/>
<dbReference type="EMBL" id="MU155467">
    <property type="protein sequence ID" value="KAF9473136.1"/>
    <property type="molecule type" value="Genomic_DNA"/>
</dbReference>
<gene>
    <name evidence="1" type="ORF">BDN70DRAFT_937648</name>
</gene>
<evidence type="ECO:0000313" key="2">
    <source>
        <dbReference type="Proteomes" id="UP000807469"/>
    </source>
</evidence>